<protein>
    <recommendedName>
        <fullName evidence="6">Peptidase S1 domain-containing protein</fullName>
    </recommendedName>
</protein>
<feature type="domain" description="Peptidase S1" evidence="6">
    <location>
        <begin position="1"/>
        <end position="114"/>
    </location>
</feature>
<comment type="subcellular location">
    <subcellularLocation>
        <location evidence="1">Secreted</location>
    </subcellularLocation>
</comment>
<dbReference type="EMBL" id="CAJNOT010007213">
    <property type="protein sequence ID" value="CAF1503284.1"/>
    <property type="molecule type" value="Genomic_DNA"/>
</dbReference>
<evidence type="ECO:0000313" key="8">
    <source>
        <dbReference type="Proteomes" id="UP000663864"/>
    </source>
</evidence>
<dbReference type="FunFam" id="2.40.10.10:FF:000054">
    <property type="entry name" value="Complement C1r subcomponent"/>
    <property type="match status" value="1"/>
</dbReference>
<dbReference type="InterPro" id="IPR033116">
    <property type="entry name" value="TRYPSIN_SER"/>
</dbReference>
<evidence type="ECO:0000256" key="1">
    <source>
        <dbReference type="ARBA" id="ARBA00004613"/>
    </source>
</evidence>
<evidence type="ECO:0000256" key="2">
    <source>
        <dbReference type="ARBA" id="ARBA00022525"/>
    </source>
</evidence>
<dbReference type="InterPro" id="IPR001254">
    <property type="entry name" value="Trypsin_dom"/>
</dbReference>
<organism evidence="7 8">
    <name type="scientific">Rotaria sordida</name>
    <dbReference type="NCBI Taxonomy" id="392033"/>
    <lineage>
        <taxon>Eukaryota</taxon>
        <taxon>Metazoa</taxon>
        <taxon>Spiralia</taxon>
        <taxon>Gnathifera</taxon>
        <taxon>Rotifera</taxon>
        <taxon>Eurotatoria</taxon>
        <taxon>Bdelloidea</taxon>
        <taxon>Philodinida</taxon>
        <taxon>Philodinidae</taxon>
        <taxon>Rotaria</taxon>
    </lineage>
</organism>
<dbReference type="PROSITE" id="PS50240">
    <property type="entry name" value="TRYPSIN_DOM"/>
    <property type="match status" value="1"/>
</dbReference>
<keyword evidence="3" id="KW-0732">Signal</keyword>
<dbReference type="SMART" id="SM00020">
    <property type="entry name" value="Tryp_SPc"/>
    <property type="match status" value="1"/>
</dbReference>
<dbReference type="PANTHER" id="PTHR24252">
    <property type="entry name" value="ACROSIN-RELATED"/>
    <property type="match status" value="1"/>
</dbReference>
<dbReference type="Gene3D" id="2.40.10.10">
    <property type="entry name" value="Trypsin-like serine proteases"/>
    <property type="match status" value="1"/>
</dbReference>
<sequence length="149" mass="15871">NSSLVAIGWGYTSQFIDVVSNTLQQLTLQVFSSTSFECRQSGMNNSLVHFCAGIITGGKDTCQGDSGGPLMAFVDKRWILAGISSSGKGCAQAGYLGIYTRVSSFISFINSNVDFPVAETGTVSLSPSIIKYNDNQSNNLSFTVAKQKT</sequence>
<dbReference type="GO" id="GO:0005576">
    <property type="term" value="C:extracellular region"/>
    <property type="evidence" value="ECO:0007669"/>
    <property type="project" value="UniProtKB-SubCell"/>
</dbReference>
<keyword evidence="2" id="KW-0964">Secreted</keyword>
<reference evidence="7" key="1">
    <citation type="submission" date="2021-02" db="EMBL/GenBank/DDBJ databases">
        <authorList>
            <person name="Nowell W R."/>
        </authorList>
    </citation>
    <scope>NUCLEOTIDE SEQUENCE</scope>
</reference>
<evidence type="ECO:0000256" key="4">
    <source>
        <dbReference type="ARBA" id="ARBA00023157"/>
    </source>
</evidence>
<evidence type="ECO:0000259" key="6">
    <source>
        <dbReference type="PROSITE" id="PS50240"/>
    </source>
</evidence>
<evidence type="ECO:0000256" key="5">
    <source>
        <dbReference type="ARBA" id="ARBA00023180"/>
    </source>
</evidence>
<dbReference type="SUPFAM" id="SSF50494">
    <property type="entry name" value="Trypsin-like serine proteases"/>
    <property type="match status" value="1"/>
</dbReference>
<gene>
    <name evidence="7" type="ORF">ZHD862_LOCUS37549</name>
</gene>
<dbReference type="GO" id="GO:0004252">
    <property type="term" value="F:serine-type endopeptidase activity"/>
    <property type="evidence" value="ECO:0007669"/>
    <property type="project" value="InterPro"/>
</dbReference>
<evidence type="ECO:0000313" key="7">
    <source>
        <dbReference type="EMBL" id="CAF1503284.1"/>
    </source>
</evidence>
<comment type="caution">
    <text evidence="7">The sequence shown here is derived from an EMBL/GenBank/DDBJ whole genome shotgun (WGS) entry which is preliminary data.</text>
</comment>
<accession>A0A815TI48</accession>
<dbReference type="PROSITE" id="PS00135">
    <property type="entry name" value="TRYPSIN_SER"/>
    <property type="match status" value="1"/>
</dbReference>
<dbReference type="Proteomes" id="UP000663864">
    <property type="component" value="Unassembled WGS sequence"/>
</dbReference>
<dbReference type="InterPro" id="IPR043504">
    <property type="entry name" value="Peptidase_S1_PA_chymotrypsin"/>
</dbReference>
<dbReference type="GO" id="GO:0006508">
    <property type="term" value="P:proteolysis"/>
    <property type="evidence" value="ECO:0007669"/>
    <property type="project" value="InterPro"/>
</dbReference>
<dbReference type="PANTHER" id="PTHR24252:SF7">
    <property type="entry name" value="HYALIN"/>
    <property type="match status" value="1"/>
</dbReference>
<keyword evidence="4" id="KW-1015">Disulfide bond</keyword>
<proteinExistence type="predicted"/>
<feature type="non-terminal residue" evidence="7">
    <location>
        <position position="149"/>
    </location>
</feature>
<dbReference type="InterPro" id="IPR009003">
    <property type="entry name" value="Peptidase_S1_PA"/>
</dbReference>
<dbReference type="AlphaFoldDB" id="A0A815TI48"/>
<evidence type="ECO:0000256" key="3">
    <source>
        <dbReference type="ARBA" id="ARBA00022729"/>
    </source>
</evidence>
<name>A0A815TI48_9BILA</name>
<dbReference type="Pfam" id="PF00089">
    <property type="entry name" value="Trypsin"/>
    <property type="match status" value="1"/>
</dbReference>
<keyword evidence="5" id="KW-0325">Glycoprotein</keyword>